<keyword evidence="5 6" id="KW-0482">Metalloprotease</keyword>
<keyword evidence="10" id="KW-1185">Reference proteome</keyword>
<evidence type="ECO:0000256" key="1">
    <source>
        <dbReference type="ARBA" id="ARBA00022670"/>
    </source>
</evidence>
<evidence type="ECO:0000256" key="2">
    <source>
        <dbReference type="ARBA" id="ARBA00022723"/>
    </source>
</evidence>
<keyword evidence="3 6" id="KW-0378">Hydrolase</keyword>
<feature type="chain" id="PRO_5045377712" evidence="7">
    <location>
        <begin position="20"/>
        <end position="435"/>
    </location>
</feature>
<evidence type="ECO:0000256" key="7">
    <source>
        <dbReference type="SAM" id="SignalP"/>
    </source>
</evidence>
<feature type="signal peptide" evidence="7">
    <location>
        <begin position="1"/>
        <end position="19"/>
    </location>
</feature>
<accession>A0ABV9PAH2</accession>
<name>A0ABV9PAH2_9FLAO</name>
<sequence length="435" mass="51748">MRNTLFVFLFYFFLTSSFAQKTTLVDTSDYKERTLFISDFKKSNEILIKSIKENNSGKVSKSLINTYKNFESEFIEEIKDKNFTFKSGLETYVQDIISDLRKDNPNIPHNIKVLIEKSNYPNAYCLANNTFVVNMGLFNWLDNRDQLMAVISHELGHNILNHVLNSQIKNITENLNESNIVKGLREEKNNRTTKAFDYVKSRIYAEKALRRKHETEADSLGYVLYKRTNKNQFEYINALKNLLDFDTISPNKVSKKIYLNLFDLPHQKFNENWLENDDFTSYNYEGYKQKFDKDSIASHPETIERVSNLKSYFNELEKEQKSLLADSSYNLLRDLTKTEILPNFYYNEKYGLGIYVAMQFFEEDEELENQTFYKDWLGKCFKKIYDARKDYKLNRYLDTVDPKNHSESYQQFLNFMWNLKIEEIKNIADFYNKTP</sequence>
<evidence type="ECO:0000313" key="10">
    <source>
        <dbReference type="Proteomes" id="UP001595885"/>
    </source>
</evidence>
<comment type="similarity">
    <text evidence="6">Belongs to the peptidase M48 family.</text>
</comment>
<evidence type="ECO:0000256" key="3">
    <source>
        <dbReference type="ARBA" id="ARBA00022801"/>
    </source>
</evidence>
<comment type="cofactor">
    <cofactor evidence="6">
        <name>Zn(2+)</name>
        <dbReference type="ChEBI" id="CHEBI:29105"/>
    </cofactor>
    <text evidence="6">Binds 1 zinc ion per subunit.</text>
</comment>
<reference evidence="10" key="1">
    <citation type="journal article" date="2019" name="Int. J. Syst. Evol. Microbiol.">
        <title>The Global Catalogue of Microorganisms (GCM) 10K type strain sequencing project: providing services to taxonomists for standard genome sequencing and annotation.</title>
        <authorList>
            <consortium name="The Broad Institute Genomics Platform"/>
            <consortium name="The Broad Institute Genome Sequencing Center for Infectious Disease"/>
            <person name="Wu L."/>
            <person name="Ma J."/>
        </authorList>
    </citation>
    <scope>NUCLEOTIDE SEQUENCE [LARGE SCALE GENOMIC DNA]</scope>
    <source>
        <strain evidence="10">CCUG 50349</strain>
    </source>
</reference>
<protein>
    <submittedName>
        <fullName evidence="9">M48 family metalloprotease</fullName>
        <ecNumber evidence="9">3.4.24.-</ecNumber>
    </submittedName>
</protein>
<dbReference type="GO" id="GO:0008237">
    <property type="term" value="F:metallopeptidase activity"/>
    <property type="evidence" value="ECO:0007669"/>
    <property type="project" value="UniProtKB-KW"/>
</dbReference>
<dbReference type="EC" id="3.4.24.-" evidence="9"/>
<dbReference type="InterPro" id="IPR001915">
    <property type="entry name" value="Peptidase_M48"/>
</dbReference>
<gene>
    <name evidence="9" type="ORF">ACFO3U_13700</name>
</gene>
<dbReference type="EMBL" id="JBHSGW010000028">
    <property type="protein sequence ID" value="MFC4741052.1"/>
    <property type="molecule type" value="Genomic_DNA"/>
</dbReference>
<evidence type="ECO:0000256" key="4">
    <source>
        <dbReference type="ARBA" id="ARBA00022833"/>
    </source>
</evidence>
<dbReference type="PANTHER" id="PTHR22726">
    <property type="entry name" value="METALLOENDOPEPTIDASE OMA1"/>
    <property type="match status" value="1"/>
</dbReference>
<dbReference type="RefSeq" id="WP_379743635.1">
    <property type="nucleotide sequence ID" value="NZ_JBHSGW010000028.1"/>
</dbReference>
<dbReference type="PANTHER" id="PTHR22726:SF1">
    <property type="entry name" value="METALLOENDOPEPTIDASE OMA1, MITOCHONDRIAL"/>
    <property type="match status" value="1"/>
</dbReference>
<proteinExistence type="inferred from homology"/>
<dbReference type="Gene3D" id="3.30.2010.10">
    <property type="entry name" value="Metalloproteases ('zincins'), catalytic domain"/>
    <property type="match status" value="1"/>
</dbReference>
<dbReference type="Pfam" id="PF01435">
    <property type="entry name" value="Peptidase_M48"/>
    <property type="match status" value="1"/>
</dbReference>
<evidence type="ECO:0000256" key="6">
    <source>
        <dbReference type="RuleBase" id="RU003983"/>
    </source>
</evidence>
<feature type="domain" description="Peptidase M48" evidence="8">
    <location>
        <begin position="91"/>
        <end position="311"/>
    </location>
</feature>
<organism evidence="9 10">
    <name type="scientific">Flavobacterium ponti</name>
    <dbReference type="NCBI Taxonomy" id="665133"/>
    <lineage>
        <taxon>Bacteria</taxon>
        <taxon>Pseudomonadati</taxon>
        <taxon>Bacteroidota</taxon>
        <taxon>Flavobacteriia</taxon>
        <taxon>Flavobacteriales</taxon>
        <taxon>Flavobacteriaceae</taxon>
        <taxon>Flavobacterium</taxon>
    </lineage>
</organism>
<keyword evidence="1 6" id="KW-0645">Protease</keyword>
<dbReference type="Proteomes" id="UP001595885">
    <property type="component" value="Unassembled WGS sequence"/>
</dbReference>
<comment type="caution">
    <text evidence="9">The sequence shown here is derived from an EMBL/GenBank/DDBJ whole genome shotgun (WGS) entry which is preliminary data.</text>
</comment>
<evidence type="ECO:0000256" key="5">
    <source>
        <dbReference type="ARBA" id="ARBA00023049"/>
    </source>
</evidence>
<keyword evidence="2" id="KW-0479">Metal-binding</keyword>
<keyword evidence="4 6" id="KW-0862">Zinc</keyword>
<evidence type="ECO:0000313" key="9">
    <source>
        <dbReference type="EMBL" id="MFC4741052.1"/>
    </source>
</evidence>
<evidence type="ECO:0000259" key="8">
    <source>
        <dbReference type="Pfam" id="PF01435"/>
    </source>
</evidence>
<keyword evidence="7" id="KW-0732">Signal</keyword>
<dbReference type="InterPro" id="IPR051156">
    <property type="entry name" value="Mito/Outer_Membr_Metalloprot"/>
</dbReference>